<evidence type="ECO:0000313" key="4">
    <source>
        <dbReference type="EMBL" id="RQM23560.1"/>
    </source>
</evidence>
<proteinExistence type="predicted"/>
<comment type="caution">
    <text evidence="4">The sequence shown here is derived from an EMBL/GenBank/DDBJ whole genome shotgun (WGS) entry which is preliminary data.</text>
</comment>
<feature type="region of interest" description="Disordered" evidence="2">
    <location>
        <begin position="615"/>
        <end position="636"/>
    </location>
</feature>
<keyword evidence="5" id="KW-1185">Reference proteome</keyword>
<gene>
    <name evidence="4" type="ORF">B5M09_008003</name>
</gene>
<dbReference type="GO" id="GO:0008270">
    <property type="term" value="F:zinc ion binding"/>
    <property type="evidence" value="ECO:0007669"/>
    <property type="project" value="UniProtKB-KW"/>
</dbReference>
<dbReference type="InterPro" id="IPR036875">
    <property type="entry name" value="Znf_CCHC_sf"/>
</dbReference>
<dbReference type="GO" id="GO:0003676">
    <property type="term" value="F:nucleic acid binding"/>
    <property type="evidence" value="ECO:0007669"/>
    <property type="project" value="InterPro"/>
</dbReference>
<sequence>MDTNTPATPTTQAATPGAATFVDDGTLYYPGRNIQRRDPAAIQSAGEKRFYANEDDLFLGLTRTDIDEIEAELRQTRLGLAFFMQPPRDLPDETSPHPTIMEVRQEILTACQQRWGITFPAGLRLTTGTSDRGLVGTPHPVDINVWGAVKRGYLALQHIDVAMSFDFAGHPKDNYSANQLEYQCSFTVTPALLLRYIRGLGARDAVVMSHARNGPNHSRWPAIGCINSPKHARTSGHNFRLAFPGVATAQRVYAQYRQMHADLGRTLSSQDRHTRLMPLHEFLWHRLSGQLFHPDSREGPTYLNTMLRLAPISTANTATEIQTLLRLNAALEEDVHVDIEGTVAWLTFTQTSAAAHVYHMYGPRGQPLWNGNQRFFVYHAVGTMRAPLDLSRIACHDCGQLGHMAADCPISETADDRWTPGGRNPDAEGSRRSNTTATTRGKSRSRSTHSVGLAARWQPEQALVRTVPAAAAAMAATQALVARTVQQEITSQLAHQAVAAEHRLQATFAAQLQQQQAYFTDIITRQAAAITVLQHRTATHEDRIDITEATVAEQTELIHDADARTTQLETQVAEQQRTITMDMTALRQEQSNTLTMLRAIANSMADQQAAVERMAAASNNASSAHAPPAASETSDF</sequence>
<dbReference type="AlphaFoldDB" id="A0A3R7YM10"/>
<feature type="region of interest" description="Disordered" evidence="2">
    <location>
        <begin position="412"/>
        <end position="452"/>
    </location>
</feature>
<evidence type="ECO:0000256" key="2">
    <source>
        <dbReference type="SAM" id="MobiDB-lite"/>
    </source>
</evidence>
<protein>
    <recommendedName>
        <fullName evidence="3">CCHC-type domain-containing protein</fullName>
    </recommendedName>
</protein>
<reference evidence="4" key="1">
    <citation type="submission" date="2018-07" db="EMBL/GenBank/DDBJ databases">
        <title>Annotation of Aphanomyces astaci genome assembly.</title>
        <authorList>
            <person name="Studholme D.J."/>
        </authorList>
    </citation>
    <scope>NUCLEOTIDE SEQUENCE [LARGE SCALE GENOMIC DNA]</scope>
    <source>
        <strain evidence="4">Pc</strain>
    </source>
</reference>
<accession>A0A3R7YM10</accession>
<dbReference type="InterPro" id="IPR001878">
    <property type="entry name" value="Znf_CCHC"/>
</dbReference>
<dbReference type="PROSITE" id="PS50158">
    <property type="entry name" value="ZF_CCHC"/>
    <property type="match status" value="1"/>
</dbReference>
<dbReference type="VEuPathDB" id="FungiDB:H257_18616"/>
<dbReference type="VEuPathDB" id="FungiDB:H257_18615"/>
<dbReference type="SMART" id="SM00343">
    <property type="entry name" value="ZnF_C2HC"/>
    <property type="match status" value="1"/>
</dbReference>
<dbReference type="EMBL" id="MZMZ02002932">
    <property type="protein sequence ID" value="RQM23560.1"/>
    <property type="molecule type" value="Genomic_DNA"/>
</dbReference>
<evidence type="ECO:0000259" key="3">
    <source>
        <dbReference type="PROSITE" id="PS50158"/>
    </source>
</evidence>
<evidence type="ECO:0000256" key="1">
    <source>
        <dbReference type="PROSITE-ProRule" id="PRU00047"/>
    </source>
</evidence>
<organism evidence="4 5">
    <name type="scientific">Aphanomyces astaci</name>
    <name type="common">Crayfish plague agent</name>
    <dbReference type="NCBI Taxonomy" id="112090"/>
    <lineage>
        <taxon>Eukaryota</taxon>
        <taxon>Sar</taxon>
        <taxon>Stramenopiles</taxon>
        <taxon>Oomycota</taxon>
        <taxon>Saprolegniomycetes</taxon>
        <taxon>Saprolegniales</taxon>
        <taxon>Verrucalvaceae</taxon>
        <taxon>Aphanomyces</taxon>
    </lineage>
</organism>
<name>A0A3R7YM10_APHAT</name>
<evidence type="ECO:0000313" key="5">
    <source>
        <dbReference type="Proteomes" id="UP000284702"/>
    </source>
</evidence>
<keyword evidence="1" id="KW-0863">Zinc-finger</keyword>
<dbReference type="Proteomes" id="UP000284702">
    <property type="component" value="Unassembled WGS sequence"/>
</dbReference>
<feature type="domain" description="CCHC-type" evidence="3">
    <location>
        <begin position="395"/>
        <end position="409"/>
    </location>
</feature>
<dbReference type="SUPFAM" id="SSF57756">
    <property type="entry name" value="Retrovirus zinc finger-like domains"/>
    <property type="match status" value="1"/>
</dbReference>
<dbReference type="Pfam" id="PF00098">
    <property type="entry name" value="zf-CCHC"/>
    <property type="match status" value="1"/>
</dbReference>
<keyword evidence="1" id="KW-0479">Metal-binding</keyword>
<keyword evidence="1" id="KW-0862">Zinc</keyword>